<name>A0A3S5AW29_9PLAT</name>
<dbReference type="EMBL" id="CAAALY010246092">
    <property type="protein sequence ID" value="VEL33618.1"/>
    <property type="molecule type" value="Genomic_DNA"/>
</dbReference>
<organism evidence="1 2">
    <name type="scientific">Protopolystoma xenopodis</name>
    <dbReference type="NCBI Taxonomy" id="117903"/>
    <lineage>
        <taxon>Eukaryota</taxon>
        <taxon>Metazoa</taxon>
        <taxon>Spiralia</taxon>
        <taxon>Lophotrochozoa</taxon>
        <taxon>Platyhelminthes</taxon>
        <taxon>Monogenea</taxon>
        <taxon>Polyopisthocotylea</taxon>
        <taxon>Polystomatidea</taxon>
        <taxon>Polystomatidae</taxon>
        <taxon>Protopolystoma</taxon>
    </lineage>
</organism>
<dbReference type="Proteomes" id="UP000784294">
    <property type="component" value="Unassembled WGS sequence"/>
</dbReference>
<evidence type="ECO:0000313" key="1">
    <source>
        <dbReference type="EMBL" id="VEL33618.1"/>
    </source>
</evidence>
<proteinExistence type="predicted"/>
<reference evidence="1" key="1">
    <citation type="submission" date="2018-11" db="EMBL/GenBank/DDBJ databases">
        <authorList>
            <consortium name="Pathogen Informatics"/>
        </authorList>
    </citation>
    <scope>NUCLEOTIDE SEQUENCE</scope>
</reference>
<protein>
    <submittedName>
        <fullName evidence="1">Uncharacterized protein</fullName>
    </submittedName>
</protein>
<gene>
    <name evidence="1" type="ORF">PXEA_LOCUS27058</name>
</gene>
<evidence type="ECO:0000313" key="2">
    <source>
        <dbReference type="Proteomes" id="UP000784294"/>
    </source>
</evidence>
<accession>A0A3S5AW29</accession>
<dbReference type="AlphaFoldDB" id="A0A3S5AW29"/>
<comment type="caution">
    <text evidence="1">The sequence shown here is derived from an EMBL/GenBank/DDBJ whole genome shotgun (WGS) entry which is preliminary data.</text>
</comment>
<keyword evidence="2" id="KW-1185">Reference proteome</keyword>
<sequence>MKGCEIASKSTVSQLGPRQYCKEQLVIPYQNGFVLSIWHQSGSVPRLTYDRLDDDTEVGYETGALRLDQKSPSIQSEEPWLR</sequence>